<proteinExistence type="predicted"/>
<keyword evidence="2" id="KW-1185">Reference proteome</keyword>
<dbReference type="Proteomes" id="UP000324222">
    <property type="component" value="Unassembled WGS sequence"/>
</dbReference>
<evidence type="ECO:0000313" key="2">
    <source>
        <dbReference type="Proteomes" id="UP000324222"/>
    </source>
</evidence>
<gene>
    <name evidence="1" type="ORF">E2C01_072904</name>
</gene>
<organism evidence="1 2">
    <name type="scientific">Portunus trituberculatus</name>
    <name type="common">Swimming crab</name>
    <name type="synonym">Neptunus trituberculatus</name>
    <dbReference type="NCBI Taxonomy" id="210409"/>
    <lineage>
        <taxon>Eukaryota</taxon>
        <taxon>Metazoa</taxon>
        <taxon>Ecdysozoa</taxon>
        <taxon>Arthropoda</taxon>
        <taxon>Crustacea</taxon>
        <taxon>Multicrustacea</taxon>
        <taxon>Malacostraca</taxon>
        <taxon>Eumalacostraca</taxon>
        <taxon>Eucarida</taxon>
        <taxon>Decapoda</taxon>
        <taxon>Pleocyemata</taxon>
        <taxon>Brachyura</taxon>
        <taxon>Eubrachyura</taxon>
        <taxon>Portunoidea</taxon>
        <taxon>Portunidae</taxon>
        <taxon>Portuninae</taxon>
        <taxon>Portunus</taxon>
    </lineage>
</organism>
<accession>A0A5B7IBY0</accession>
<comment type="caution">
    <text evidence="1">The sequence shown here is derived from an EMBL/GenBank/DDBJ whole genome shotgun (WGS) entry which is preliminary data.</text>
</comment>
<evidence type="ECO:0000313" key="1">
    <source>
        <dbReference type="EMBL" id="MPC78418.1"/>
    </source>
</evidence>
<protein>
    <submittedName>
        <fullName evidence="1">Uncharacterized protein</fullName>
    </submittedName>
</protein>
<reference evidence="1 2" key="1">
    <citation type="submission" date="2019-05" db="EMBL/GenBank/DDBJ databases">
        <title>Another draft genome of Portunus trituberculatus and its Hox gene families provides insights of decapod evolution.</title>
        <authorList>
            <person name="Jeong J.-H."/>
            <person name="Song I."/>
            <person name="Kim S."/>
            <person name="Choi T."/>
            <person name="Kim D."/>
            <person name="Ryu S."/>
            <person name="Kim W."/>
        </authorList>
    </citation>
    <scope>NUCLEOTIDE SEQUENCE [LARGE SCALE GENOMIC DNA]</scope>
    <source>
        <tissue evidence="1">Muscle</tissue>
    </source>
</reference>
<sequence>MRPSLPFLL</sequence>
<dbReference type="EMBL" id="VSRR010048375">
    <property type="protein sequence ID" value="MPC78418.1"/>
    <property type="molecule type" value="Genomic_DNA"/>
</dbReference>
<name>A0A5B7IBY0_PORTR</name>